<protein>
    <submittedName>
        <fullName evidence="2">Possible membrane protein</fullName>
    </submittedName>
</protein>
<dbReference type="AlphaFoldDB" id="Q0SCG7"/>
<dbReference type="HOGENOM" id="CLU_196126_1_0_11"/>
<organism evidence="2 3">
    <name type="scientific">Rhodococcus jostii (strain RHA1)</name>
    <dbReference type="NCBI Taxonomy" id="101510"/>
    <lineage>
        <taxon>Bacteria</taxon>
        <taxon>Bacillati</taxon>
        <taxon>Actinomycetota</taxon>
        <taxon>Actinomycetes</taxon>
        <taxon>Mycobacteriales</taxon>
        <taxon>Nocardiaceae</taxon>
        <taxon>Rhodococcus</taxon>
    </lineage>
</organism>
<keyword evidence="1" id="KW-0472">Membrane</keyword>
<evidence type="ECO:0000313" key="3">
    <source>
        <dbReference type="Proteomes" id="UP000008710"/>
    </source>
</evidence>
<reference evidence="3" key="1">
    <citation type="journal article" date="2006" name="Proc. Natl. Acad. Sci. U.S.A.">
        <title>The complete genome of Rhodococcus sp. RHA1 provides insights into a catabolic powerhouse.</title>
        <authorList>
            <person name="McLeod M.P."/>
            <person name="Warren R.L."/>
            <person name="Hsiao W.W.L."/>
            <person name="Araki N."/>
            <person name="Myhre M."/>
            <person name="Fernandes C."/>
            <person name="Miyazawa D."/>
            <person name="Wong W."/>
            <person name="Lillquist A.L."/>
            <person name="Wang D."/>
            <person name="Dosanjh M."/>
            <person name="Hara H."/>
            <person name="Petrescu A."/>
            <person name="Morin R.D."/>
            <person name="Yang G."/>
            <person name="Stott J.M."/>
            <person name="Schein J.E."/>
            <person name="Shin H."/>
            <person name="Smailus D."/>
            <person name="Siddiqui A.S."/>
            <person name="Marra M.A."/>
            <person name="Jones S.J.M."/>
            <person name="Holt R."/>
            <person name="Brinkman F.S.L."/>
            <person name="Miyauchi K."/>
            <person name="Fukuda M."/>
            <person name="Davies J.E."/>
            <person name="Mohn W.W."/>
            <person name="Eltis L.D."/>
        </authorList>
    </citation>
    <scope>NUCLEOTIDE SEQUENCE [LARGE SCALE GENOMIC DNA]</scope>
    <source>
        <strain evidence="3">RHA1</strain>
    </source>
</reference>
<dbReference type="EMBL" id="CP000431">
    <property type="protein sequence ID" value="ABG94769.1"/>
    <property type="molecule type" value="Genomic_DNA"/>
</dbReference>
<gene>
    <name evidence="2" type="ordered locus">RHA1_ro02964</name>
</gene>
<keyword evidence="1" id="KW-0812">Transmembrane</keyword>
<evidence type="ECO:0000256" key="1">
    <source>
        <dbReference type="SAM" id="Phobius"/>
    </source>
</evidence>
<dbReference type="Proteomes" id="UP000008710">
    <property type="component" value="Chromosome"/>
</dbReference>
<name>Q0SCG7_RHOJR</name>
<keyword evidence="1" id="KW-1133">Transmembrane helix</keyword>
<dbReference type="KEGG" id="rha:RHA1_ro02964"/>
<proteinExistence type="predicted"/>
<dbReference type="RefSeq" id="WP_011595640.1">
    <property type="nucleotide sequence ID" value="NC_008268.1"/>
</dbReference>
<evidence type="ECO:0000313" key="2">
    <source>
        <dbReference type="EMBL" id="ABG94769.1"/>
    </source>
</evidence>
<feature type="transmembrane region" description="Helical" evidence="1">
    <location>
        <begin position="6"/>
        <end position="39"/>
    </location>
</feature>
<sequence length="51" mass="5400">MIAIGVVLILVGFIVKISAMWIVGLVIAAIGLGLLLLGVSGRSIGGRRYWY</sequence>
<accession>Q0SCG7</accession>